<feature type="chain" id="PRO_5018808550" evidence="2">
    <location>
        <begin position="19"/>
        <end position="496"/>
    </location>
</feature>
<keyword evidence="4" id="KW-1185">Reference proteome</keyword>
<keyword evidence="2" id="KW-0732">Signal</keyword>
<keyword evidence="2" id="KW-0812">Transmembrane</keyword>
<feature type="signal peptide" evidence="2">
    <location>
        <begin position="1"/>
        <end position="18"/>
    </location>
</feature>
<dbReference type="SUPFAM" id="SSF56954">
    <property type="entry name" value="Outer membrane efflux proteins (OEP)"/>
    <property type="match status" value="1"/>
</dbReference>
<dbReference type="AlphaFoldDB" id="A0A418YE31"/>
<keyword evidence="2" id="KW-0564">Palmitate</keyword>
<proteinExistence type="inferred from homology"/>
<name>A0A418YE31_9GAMM</name>
<dbReference type="InterPro" id="IPR010131">
    <property type="entry name" value="MdtP/NodT-like"/>
</dbReference>
<evidence type="ECO:0000256" key="1">
    <source>
        <dbReference type="ARBA" id="ARBA00007613"/>
    </source>
</evidence>
<sequence>MKLHKIAISVLLVGVVSACSVTPEYQAPATPVATQYLYQDTVTTPQADEVASDHWWLAFNDPVLNQLVEQGQQQNIPLQMAARQIRSAQAYQQAIASFKVPTVSIGAGYTSYGISENDPLLGPAVTASNPMTGESLNLVDDSSGAFLAGANISWEMDLFGRIEAQSQAASIRVEQAEIFRQGLTTSITADIVSNYLQLRGAQARLAIAERNIDEQSTTLALVKQLEKSGFGSAMDVAKASSLLAATQAVSPQLKTAEKVHFHRLALLLGTTPSQLGTQLNQAAPLPEQAISIPLGLPSELLQRRPDIALAEREMAAINQDVGAAIAAKYPRFFLSGSPGLVAKDFGDLFNSDSAAWIGSVGVQWNVFDGGRSDAVVALNENRFKSSVLAYQQSVNTAITEVETWLMAYGNSQQYQTSIALASAKAEQALNKAHTLYQSGLIDHLQVLDAQRQQNALQDAEIVAQLQTWQSVVELHKALGGDWQVTPAEHGGNAVTP</sequence>
<gene>
    <name evidence="3" type="ORF">D1Z90_10910</name>
</gene>
<dbReference type="InterPro" id="IPR003423">
    <property type="entry name" value="OMP_efflux"/>
</dbReference>
<reference evidence="3 4" key="1">
    <citation type="submission" date="2018-09" db="EMBL/GenBank/DDBJ databases">
        <authorList>
            <person name="Wang F."/>
        </authorList>
    </citation>
    <scope>NUCLEOTIDE SEQUENCE [LARGE SCALE GENOMIC DNA]</scope>
    <source>
        <strain evidence="3 4">PLHSC7-2</strain>
    </source>
</reference>
<keyword evidence="2" id="KW-0472">Membrane</keyword>
<dbReference type="PANTHER" id="PTHR30203:SF25">
    <property type="entry name" value="OUTER MEMBRANE PROTEIN-RELATED"/>
    <property type="match status" value="1"/>
</dbReference>
<organism evidence="3 4">
    <name type="scientific">Motilimonas pumila</name>
    <dbReference type="NCBI Taxonomy" id="2303987"/>
    <lineage>
        <taxon>Bacteria</taxon>
        <taxon>Pseudomonadati</taxon>
        <taxon>Pseudomonadota</taxon>
        <taxon>Gammaproteobacteria</taxon>
        <taxon>Alteromonadales</taxon>
        <taxon>Alteromonadales genera incertae sedis</taxon>
        <taxon>Motilimonas</taxon>
    </lineage>
</organism>
<dbReference type="Gene3D" id="2.20.200.10">
    <property type="entry name" value="Outer membrane efflux proteins (OEP)"/>
    <property type="match status" value="1"/>
</dbReference>
<comment type="subcellular location">
    <subcellularLocation>
        <location evidence="2">Cell outer membrane</location>
        <topology evidence="2">Lipid-anchor</topology>
    </subcellularLocation>
</comment>
<dbReference type="RefSeq" id="WP_119910795.1">
    <property type="nucleotide sequence ID" value="NZ_QZCH01000013.1"/>
</dbReference>
<protein>
    <submittedName>
        <fullName evidence="3">Efflux transporter outer membrane subunit</fullName>
    </submittedName>
</protein>
<dbReference type="PROSITE" id="PS51257">
    <property type="entry name" value="PROKAR_LIPOPROTEIN"/>
    <property type="match status" value="1"/>
</dbReference>
<dbReference type="GO" id="GO:0009279">
    <property type="term" value="C:cell outer membrane"/>
    <property type="evidence" value="ECO:0007669"/>
    <property type="project" value="UniProtKB-SubCell"/>
</dbReference>
<evidence type="ECO:0000313" key="4">
    <source>
        <dbReference type="Proteomes" id="UP000283255"/>
    </source>
</evidence>
<dbReference type="PANTHER" id="PTHR30203">
    <property type="entry name" value="OUTER MEMBRANE CATION EFFLUX PROTEIN"/>
    <property type="match status" value="1"/>
</dbReference>
<dbReference type="Pfam" id="PF02321">
    <property type="entry name" value="OEP"/>
    <property type="match status" value="2"/>
</dbReference>
<comment type="similarity">
    <text evidence="1 2">Belongs to the outer membrane factor (OMF) (TC 1.B.17) family.</text>
</comment>
<evidence type="ECO:0000256" key="2">
    <source>
        <dbReference type="RuleBase" id="RU362097"/>
    </source>
</evidence>
<reference evidence="3 4" key="2">
    <citation type="submission" date="2019-01" db="EMBL/GenBank/DDBJ databases">
        <title>Motilimonas pumilus sp. nov., isolated from the gut of sea cucumber (Apostichopus japonicus).</title>
        <authorList>
            <person name="Wang F.-Q."/>
            <person name="Ren L.-H."/>
            <person name="Lin Y.-W."/>
            <person name="Sun G.-H."/>
            <person name="Du Z.-J."/>
            <person name="Zhao J.-X."/>
            <person name="Liu X.-J."/>
            <person name="Liu L.-J."/>
        </authorList>
    </citation>
    <scope>NUCLEOTIDE SEQUENCE [LARGE SCALE GENOMIC DNA]</scope>
    <source>
        <strain evidence="3 4">PLHSC7-2</strain>
    </source>
</reference>
<dbReference type="Proteomes" id="UP000283255">
    <property type="component" value="Unassembled WGS sequence"/>
</dbReference>
<evidence type="ECO:0000313" key="3">
    <source>
        <dbReference type="EMBL" id="RJG47415.1"/>
    </source>
</evidence>
<dbReference type="NCBIfam" id="TIGR01845">
    <property type="entry name" value="outer_NodT"/>
    <property type="match status" value="1"/>
</dbReference>
<dbReference type="Gene3D" id="1.20.1600.10">
    <property type="entry name" value="Outer membrane efflux proteins (OEP)"/>
    <property type="match status" value="1"/>
</dbReference>
<comment type="caution">
    <text evidence="3">The sequence shown here is derived from an EMBL/GenBank/DDBJ whole genome shotgun (WGS) entry which is preliminary data.</text>
</comment>
<dbReference type="OrthoDB" id="9770517at2"/>
<keyword evidence="2" id="KW-0449">Lipoprotein</keyword>
<dbReference type="EMBL" id="QZCH01000013">
    <property type="protein sequence ID" value="RJG47415.1"/>
    <property type="molecule type" value="Genomic_DNA"/>
</dbReference>
<keyword evidence="2" id="KW-1134">Transmembrane beta strand</keyword>
<accession>A0A418YE31</accession>
<dbReference type="GO" id="GO:0015562">
    <property type="term" value="F:efflux transmembrane transporter activity"/>
    <property type="evidence" value="ECO:0007669"/>
    <property type="project" value="InterPro"/>
</dbReference>